<reference evidence="2" key="1">
    <citation type="submission" date="2014-10" db="EMBL/GenBank/DDBJ databases">
        <authorList>
            <person name="King R."/>
        </authorList>
    </citation>
    <scope>NUCLEOTIDE SEQUENCE [LARGE SCALE GENOMIC DNA]</scope>
    <source>
        <strain evidence="2">A3/5</strain>
    </source>
</reference>
<sequence length="109" mass="12208">MGSVTLTTEYGRDTQDAALASFMPLASSFTARNSLYVSDVTQFGINPDIPAELSSWTKQRRKDVNIATARLLYIYNFPRQVRDTWVQLAIKLWKAIISMPSQATTSQSS</sequence>
<proteinExistence type="predicted"/>
<keyword evidence="2" id="KW-1185">Reference proteome</keyword>
<dbReference type="Proteomes" id="UP000245910">
    <property type="component" value="Chromosome IIII"/>
</dbReference>
<protein>
    <submittedName>
        <fullName evidence="1">Uncharacterized protein</fullName>
    </submittedName>
</protein>
<accession>A0A2L2SRC2</accession>
<dbReference type="AlphaFoldDB" id="A0A2L2SRC2"/>
<evidence type="ECO:0000313" key="2">
    <source>
        <dbReference type="Proteomes" id="UP000245910"/>
    </source>
</evidence>
<dbReference type="EMBL" id="LN649232">
    <property type="protein sequence ID" value="CEI39471.1"/>
    <property type="molecule type" value="Genomic_DNA"/>
</dbReference>
<name>A0A2L2SRC2_9HYPO</name>
<evidence type="ECO:0000313" key="1">
    <source>
        <dbReference type="EMBL" id="CEI39471.1"/>
    </source>
</evidence>
<organism evidence="1 2">
    <name type="scientific">Fusarium venenatum</name>
    <dbReference type="NCBI Taxonomy" id="56646"/>
    <lineage>
        <taxon>Eukaryota</taxon>
        <taxon>Fungi</taxon>
        <taxon>Dikarya</taxon>
        <taxon>Ascomycota</taxon>
        <taxon>Pezizomycotina</taxon>
        <taxon>Sordariomycetes</taxon>
        <taxon>Hypocreomycetidae</taxon>
        <taxon>Hypocreales</taxon>
        <taxon>Nectriaceae</taxon>
        <taxon>Fusarium</taxon>
    </lineage>
</organism>